<dbReference type="STRING" id="398512.Bccel_5115"/>
<dbReference type="Proteomes" id="UP000036923">
    <property type="component" value="Unassembled WGS sequence"/>
</dbReference>
<dbReference type="RefSeq" id="WP_050753814.1">
    <property type="nucleotide sequence ID" value="NZ_JQKC01000021.1"/>
</dbReference>
<evidence type="ECO:0000313" key="1">
    <source>
        <dbReference type="EMBL" id="KNY29838.1"/>
    </source>
</evidence>
<evidence type="ECO:0000313" key="2">
    <source>
        <dbReference type="Proteomes" id="UP000036923"/>
    </source>
</evidence>
<keyword evidence="2" id="KW-1185">Reference proteome</keyword>
<dbReference type="OrthoDB" id="1649314at2"/>
<proteinExistence type="predicted"/>
<comment type="caution">
    <text evidence="1">The sequence shown here is derived from an EMBL/GenBank/DDBJ whole genome shotgun (WGS) entry which is preliminary data.</text>
</comment>
<gene>
    <name evidence="1" type="ORF">Bccel_5115</name>
</gene>
<sequence length="81" mass="9324">MDIFQGVEKTNLSIDYHIEQLISIFGFEIIYDPSDGYIILQTPSGEYEIEASGIEDLRNSTCSFIKYKLQEIIEKSRKIGK</sequence>
<dbReference type="EMBL" id="LGTC01000001">
    <property type="protein sequence ID" value="KNY29838.1"/>
    <property type="molecule type" value="Genomic_DNA"/>
</dbReference>
<reference evidence="2" key="1">
    <citation type="submission" date="2015-07" db="EMBL/GenBank/DDBJ databases">
        <title>Near-Complete Genome Sequence of the Cellulolytic Bacterium Bacteroides (Pseudobacteroides) cellulosolvens ATCC 35603.</title>
        <authorList>
            <person name="Dassa B."/>
            <person name="Utturkar S.M."/>
            <person name="Klingeman D.M."/>
            <person name="Hurt R.A."/>
            <person name="Keller M."/>
            <person name="Xu J."/>
            <person name="Reddy Y.H.K."/>
            <person name="Borovok I."/>
            <person name="Grinberg I.R."/>
            <person name="Lamed R."/>
            <person name="Zhivin O."/>
            <person name="Bayer E.A."/>
            <person name="Brown S.D."/>
        </authorList>
    </citation>
    <scope>NUCLEOTIDE SEQUENCE [LARGE SCALE GENOMIC DNA]</scope>
    <source>
        <strain evidence="2">DSM 2933</strain>
    </source>
</reference>
<accession>A0A0L6JVI5</accession>
<protein>
    <submittedName>
        <fullName evidence="1">Uncharacterized protein</fullName>
    </submittedName>
</protein>
<dbReference type="eggNOG" id="ENOG502ZI4Z">
    <property type="taxonomic scope" value="Bacteria"/>
</dbReference>
<dbReference type="AlphaFoldDB" id="A0A0L6JVI5"/>
<name>A0A0L6JVI5_9FIRM</name>
<organism evidence="1 2">
    <name type="scientific">Pseudobacteroides cellulosolvens ATCC 35603 = DSM 2933</name>
    <dbReference type="NCBI Taxonomy" id="398512"/>
    <lineage>
        <taxon>Bacteria</taxon>
        <taxon>Bacillati</taxon>
        <taxon>Bacillota</taxon>
        <taxon>Clostridia</taxon>
        <taxon>Eubacteriales</taxon>
        <taxon>Oscillospiraceae</taxon>
        <taxon>Pseudobacteroides</taxon>
    </lineage>
</organism>